<dbReference type="Proteomes" id="UP000769157">
    <property type="component" value="Unassembled WGS sequence"/>
</dbReference>
<protein>
    <submittedName>
        <fullName evidence="1">Uncharacterized protein</fullName>
    </submittedName>
</protein>
<accession>A0A9P8NY56</accession>
<dbReference type="EMBL" id="JAEUBE010000414">
    <property type="protein sequence ID" value="KAH3662068.1"/>
    <property type="molecule type" value="Genomic_DNA"/>
</dbReference>
<reference evidence="1" key="1">
    <citation type="journal article" date="2021" name="Open Biol.">
        <title>Shared evolutionary footprints suggest mitochondrial oxidative damage underlies multiple complex I losses in fungi.</title>
        <authorList>
            <person name="Schikora-Tamarit M.A."/>
            <person name="Marcet-Houben M."/>
            <person name="Nosek J."/>
            <person name="Gabaldon T."/>
        </authorList>
    </citation>
    <scope>NUCLEOTIDE SEQUENCE</scope>
    <source>
        <strain evidence="1">CBS6075</strain>
    </source>
</reference>
<organism evidence="1 2">
    <name type="scientific">Ogataea philodendri</name>
    <dbReference type="NCBI Taxonomy" id="1378263"/>
    <lineage>
        <taxon>Eukaryota</taxon>
        <taxon>Fungi</taxon>
        <taxon>Dikarya</taxon>
        <taxon>Ascomycota</taxon>
        <taxon>Saccharomycotina</taxon>
        <taxon>Pichiomycetes</taxon>
        <taxon>Pichiales</taxon>
        <taxon>Pichiaceae</taxon>
        <taxon>Ogataea</taxon>
    </lineage>
</organism>
<evidence type="ECO:0000313" key="1">
    <source>
        <dbReference type="EMBL" id="KAH3662068.1"/>
    </source>
</evidence>
<dbReference type="GeneID" id="70238213"/>
<evidence type="ECO:0000313" key="2">
    <source>
        <dbReference type="Proteomes" id="UP000769157"/>
    </source>
</evidence>
<name>A0A9P8NY56_9ASCO</name>
<comment type="caution">
    <text evidence="1">The sequence shown here is derived from an EMBL/GenBank/DDBJ whole genome shotgun (WGS) entry which is preliminary data.</text>
</comment>
<keyword evidence="2" id="KW-1185">Reference proteome</keyword>
<dbReference type="AlphaFoldDB" id="A0A9P8NY56"/>
<gene>
    <name evidence="1" type="ORF">OGAPHI_006249</name>
</gene>
<sequence>MMLSEFRQLLNSSFSISLAMELLTSLSSSLVILPVIWLDSSVAISLIDTFSLDASNERWLPAPSPVDEIVCVRSKRDDSSVVLLTRAWSMWLVNWAFLFKLELIADHSLSTSSNSDPRVSFSAGSGDVNIVVWDEAPNPNSSKIFMLEVGFLEPADDFGLFDLCVIRSFGSFANENLTCFTDCCSELNFSVSTVTKLT</sequence>
<dbReference type="RefSeq" id="XP_046059172.1">
    <property type="nucleotide sequence ID" value="XM_046207517.1"/>
</dbReference>
<proteinExistence type="predicted"/>
<reference evidence="1" key="2">
    <citation type="submission" date="2021-01" db="EMBL/GenBank/DDBJ databases">
        <authorList>
            <person name="Schikora-Tamarit M.A."/>
        </authorList>
    </citation>
    <scope>NUCLEOTIDE SEQUENCE</scope>
    <source>
        <strain evidence="1">CBS6075</strain>
    </source>
</reference>